<name>A0A4R0X5G9_9BURK</name>
<accession>A0A4R0X5G9</accession>
<gene>
    <name evidence="2" type="ORF">BZM27_46665</name>
</gene>
<evidence type="ECO:0000313" key="2">
    <source>
        <dbReference type="EMBL" id="TCG03665.1"/>
    </source>
</evidence>
<protein>
    <submittedName>
        <fullName evidence="2">Uncharacterized protein</fullName>
    </submittedName>
</protein>
<keyword evidence="3" id="KW-1185">Reference proteome</keyword>
<evidence type="ECO:0000313" key="3">
    <source>
        <dbReference type="Proteomes" id="UP000294200"/>
    </source>
</evidence>
<evidence type="ECO:0000256" key="1">
    <source>
        <dbReference type="SAM" id="MobiDB-lite"/>
    </source>
</evidence>
<dbReference type="AlphaFoldDB" id="A0A4R0X5G9"/>
<sequence length="165" mass="17098">MFLTCEQNRLSVAAGLTGGAALWAVAEMCGGGDVLILQIAATKREYPRVAMVELASSAAATLTQLDLAGQIVRGAAVLSAGPLKDSAQWKLEPLSEIHLGATEAFDEEHSLVSFARLTTASGEQFSLPIGIAARHSRGKRIYPAGPARSRGTGRRKPAANSAGAA</sequence>
<dbReference type="Proteomes" id="UP000294200">
    <property type="component" value="Unassembled WGS sequence"/>
</dbReference>
<feature type="region of interest" description="Disordered" evidence="1">
    <location>
        <begin position="140"/>
        <end position="165"/>
    </location>
</feature>
<reference evidence="2 3" key="1">
    <citation type="submission" date="2017-02" db="EMBL/GenBank/DDBJ databases">
        <title>Paraburkholderia sophoroidis sp. nov. and Paraburkholderia steynii sp. nov. rhizobial symbionts of the fynbos legume Hypocalyptus sophoroides.</title>
        <authorList>
            <person name="Steenkamp E.T."/>
            <person name="Beukes C.W."/>
            <person name="Van Zyl E."/>
            <person name="Avontuur J."/>
            <person name="Chan W.Y."/>
            <person name="Hassen A."/>
            <person name="Palmer M."/>
            <person name="Mthombeni L."/>
            <person name="Phalane F."/>
            <person name="Sereme K."/>
            <person name="Venter S.N."/>
        </authorList>
    </citation>
    <scope>NUCLEOTIDE SEQUENCE [LARGE SCALE GENOMIC DNA]</scope>
    <source>
        <strain evidence="2 3">HC1.1ba</strain>
    </source>
</reference>
<organism evidence="2 3">
    <name type="scientific">Paraburkholderia steynii</name>
    <dbReference type="NCBI Taxonomy" id="1245441"/>
    <lineage>
        <taxon>Bacteria</taxon>
        <taxon>Pseudomonadati</taxon>
        <taxon>Pseudomonadota</taxon>
        <taxon>Betaproteobacteria</taxon>
        <taxon>Burkholderiales</taxon>
        <taxon>Burkholderiaceae</taxon>
        <taxon>Paraburkholderia</taxon>
    </lineage>
</organism>
<dbReference type="EMBL" id="MWML01000359">
    <property type="protein sequence ID" value="TCG03665.1"/>
    <property type="molecule type" value="Genomic_DNA"/>
</dbReference>
<proteinExistence type="predicted"/>
<comment type="caution">
    <text evidence="2">The sequence shown here is derived from an EMBL/GenBank/DDBJ whole genome shotgun (WGS) entry which is preliminary data.</text>
</comment>